<dbReference type="Proteomes" id="UP000199161">
    <property type="component" value="Unassembled WGS sequence"/>
</dbReference>
<dbReference type="PROSITE" id="PS00636">
    <property type="entry name" value="DNAJ_1"/>
    <property type="match status" value="1"/>
</dbReference>
<gene>
    <name evidence="4" type="ORF">SAMN05444422_107230</name>
</gene>
<dbReference type="SUPFAM" id="SSF46565">
    <property type="entry name" value="Chaperone J-domain"/>
    <property type="match status" value="1"/>
</dbReference>
<keyword evidence="5" id="KW-1185">Reference proteome</keyword>
<evidence type="ECO:0000259" key="3">
    <source>
        <dbReference type="PROSITE" id="PS50076"/>
    </source>
</evidence>
<dbReference type="Gene3D" id="1.10.287.110">
    <property type="entry name" value="DnaJ domain"/>
    <property type="match status" value="1"/>
</dbReference>
<feature type="compositionally biased region" description="Low complexity" evidence="1">
    <location>
        <begin position="87"/>
        <end position="136"/>
    </location>
</feature>
<feature type="transmembrane region" description="Helical" evidence="2">
    <location>
        <begin position="256"/>
        <end position="275"/>
    </location>
</feature>
<feature type="compositionally biased region" description="Low complexity" evidence="1">
    <location>
        <begin position="144"/>
        <end position="164"/>
    </location>
</feature>
<dbReference type="PRINTS" id="PR00625">
    <property type="entry name" value="JDOMAIN"/>
</dbReference>
<proteinExistence type="predicted"/>
<feature type="compositionally biased region" description="Low complexity" evidence="1">
    <location>
        <begin position="172"/>
        <end position="182"/>
    </location>
</feature>
<keyword evidence="2" id="KW-1133">Transmembrane helix</keyword>
<dbReference type="RefSeq" id="WP_089788812.1">
    <property type="nucleotide sequence ID" value="NZ_FOKW01000007.1"/>
</dbReference>
<accession>A0A1I1IUC6</accession>
<dbReference type="InterPro" id="IPR001623">
    <property type="entry name" value="DnaJ_domain"/>
</dbReference>
<protein>
    <submittedName>
        <fullName evidence="4">DnaJ domain-containing protein</fullName>
    </submittedName>
</protein>
<feature type="transmembrane region" description="Helical" evidence="2">
    <location>
        <begin position="330"/>
        <end position="348"/>
    </location>
</feature>
<sequence length="468" mass="47374">MTDDFYDLLEIPSDASQDEIKEAYREKVRVYHPDVNDDDRARAQFTAVKKAYDILGDPVERQAYDRLGHENYVAKRTSGIPSPDVWSSDSGSDGTSSSTTSTSSSGSTAEASRTATSSSSGGRTRTQSRTGSPSGTGSTGATGAGTSSTSTSSGSGTDSRNTSAGDGGATGTAGTETASAAGAGTGAGTGTGNATATSDGGTTANAADAGAAGTTSAGTATNRSGTSKTTTGTGIGTDTDSGNAVLSWWRRRNFSLPLIWASLLVYLTGIVQFGLANQDALEAVVADATAVGADPGALWAYLTTSRHGVETMSGFVVGFEPVSPPLEPPGWYAALAGLVGVAVVIALVDRVVRREDTWGTISIDETILLALALGAAATLAGGPVLAGAVLMPFLFTVIVHRTRLGPGWKPSYLYVLPVLAPATGVAVGAAGVVGEVTLVVDLLAYVVLPLAGALGLPLRATIRKHFDR</sequence>
<dbReference type="AlphaFoldDB" id="A0A1I1IUC6"/>
<feature type="compositionally biased region" description="Low complexity" evidence="1">
    <location>
        <begin position="192"/>
        <end position="241"/>
    </location>
</feature>
<keyword evidence="2" id="KW-0812">Transmembrane</keyword>
<keyword evidence="2" id="KW-0472">Membrane</keyword>
<reference evidence="5" key="1">
    <citation type="submission" date="2016-10" db="EMBL/GenBank/DDBJ databases">
        <authorList>
            <person name="Varghese N."/>
            <person name="Submissions S."/>
        </authorList>
    </citation>
    <scope>NUCLEOTIDE SEQUENCE [LARGE SCALE GENOMIC DNA]</scope>
    <source>
        <strain evidence="5">DSM 13078</strain>
    </source>
</reference>
<dbReference type="InterPro" id="IPR036869">
    <property type="entry name" value="J_dom_sf"/>
</dbReference>
<dbReference type="PROSITE" id="PS50076">
    <property type="entry name" value="DNAJ_2"/>
    <property type="match status" value="1"/>
</dbReference>
<feature type="domain" description="J" evidence="3">
    <location>
        <begin position="4"/>
        <end position="68"/>
    </location>
</feature>
<evidence type="ECO:0000313" key="4">
    <source>
        <dbReference type="EMBL" id="SFC36830.1"/>
    </source>
</evidence>
<evidence type="ECO:0000313" key="5">
    <source>
        <dbReference type="Proteomes" id="UP000199161"/>
    </source>
</evidence>
<evidence type="ECO:0000256" key="1">
    <source>
        <dbReference type="SAM" id="MobiDB-lite"/>
    </source>
</evidence>
<dbReference type="CDD" id="cd06257">
    <property type="entry name" value="DnaJ"/>
    <property type="match status" value="1"/>
</dbReference>
<feature type="transmembrane region" description="Helical" evidence="2">
    <location>
        <begin position="412"/>
        <end position="432"/>
    </location>
</feature>
<evidence type="ECO:0000256" key="2">
    <source>
        <dbReference type="SAM" id="Phobius"/>
    </source>
</evidence>
<dbReference type="Pfam" id="PF00226">
    <property type="entry name" value="DnaJ"/>
    <property type="match status" value="1"/>
</dbReference>
<organism evidence="4 5">
    <name type="scientific">Natronobacterium haloterrestre</name>
    <name type="common">Halobiforma haloterrestris</name>
    <dbReference type="NCBI Taxonomy" id="148448"/>
    <lineage>
        <taxon>Archaea</taxon>
        <taxon>Methanobacteriati</taxon>
        <taxon>Methanobacteriota</taxon>
        <taxon>Stenosarchaea group</taxon>
        <taxon>Halobacteria</taxon>
        <taxon>Halobacteriales</taxon>
        <taxon>Natrialbaceae</taxon>
        <taxon>Natronobacterium</taxon>
    </lineage>
</organism>
<dbReference type="PANTHER" id="PTHR24074">
    <property type="entry name" value="CO-CHAPERONE PROTEIN DJLA"/>
    <property type="match status" value="1"/>
</dbReference>
<dbReference type="InterPro" id="IPR050817">
    <property type="entry name" value="DjlA_DnaK_co-chaperone"/>
</dbReference>
<feature type="region of interest" description="Disordered" evidence="1">
    <location>
        <begin position="74"/>
        <end position="241"/>
    </location>
</feature>
<feature type="transmembrane region" description="Helical" evidence="2">
    <location>
        <begin position="438"/>
        <end position="458"/>
    </location>
</feature>
<dbReference type="OrthoDB" id="11397at2157"/>
<name>A0A1I1IUC6_NATHA</name>
<dbReference type="InterPro" id="IPR018253">
    <property type="entry name" value="DnaJ_domain_CS"/>
</dbReference>
<dbReference type="EMBL" id="FOKW01000007">
    <property type="protein sequence ID" value="SFC36830.1"/>
    <property type="molecule type" value="Genomic_DNA"/>
</dbReference>
<dbReference type="SMART" id="SM00271">
    <property type="entry name" value="DnaJ"/>
    <property type="match status" value="1"/>
</dbReference>